<dbReference type="EMBL" id="VSSQ01007262">
    <property type="protein sequence ID" value="MPM35363.1"/>
    <property type="molecule type" value="Genomic_DNA"/>
</dbReference>
<name>A0A644Z9H7_9ZZZZ</name>
<dbReference type="PROSITE" id="PS51257">
    <property type="entry name" value="PROKAR_LIPOPROTEIN"/>
    <property type="match status" value="1"/>
</dbReference>
<comment type="caution">
    <text evidence="1">The sequence shown here is derived from an EMBL/GenBank/DDBJ whole genome shotgun (WGS) entry which is preliminary data.</text>
</comment>
<proteinExistence type="predicted"/>
<sequence>MKKIICIIAVMLLLVGCSSGNAVGFGVLQSSSPSPDVVEVSNVTQAPVITPTQAPTPTPTPSPTPRLYGRLSTMTLKESINELIGLGADITNVVEYDEAAAASSALGKLPAYTQRIDFTLNGKVDCIAEVYSDVDAATARADYYSRISATASIGAYVYQYDMAIFRVKQTATLEEAEALNQLLVQVNQ</sequence>
<accession>A0A644Z9H7</accession>
<protein>
    <submittedName>
        <fullName evidence="1">Uncharacterized protein</fullName>
    </submittedName>
</protein>
<gene>
    <name evidence="1" type="ORF">SDC9_81954</name>
</gene>
<dbReference type="AlphaFoldDB" id="A0A644Z9H7"/>
<organism evidence="1">
    <name type="scientific">bioreactor metagenome</name>
    <dbReference type="NCBI Taxonomy" id="1076179"/>
    <lineage>
        <taxon>unclassified sequences</taxon>
        <taxon>metagenomes</taxon>
        <taxon>ecological metagenomes</taxon>
    </lineage>
</organism>
<evidence type="ECO:0000313" key="1">
    <source>
        <dbReference type="EMBL" id="MPM35363.1"/>
    </source>
</evidence>
<reference evidence="1" key="1">
    <citation type="submission" date="2019-08" db="EMBL/GenBank/DDBJ databases">
        <authorList>
            <person name="Kucharzyk K."/>
            <person name="Murdoch R.W."/>
            <person name="Higgins S."/>
            <person name="Loffler F."/>
        </authorList>
    </citation>
    <scope>NUCLEOTIDE SEQUENCE</scope>
</reference>